<evidence type="ECO:0000313" key="2">
    <source>
        <dbReference type="EMBL" id="KAJ7003298.1"/>
    </source>
</evidence>
<evidence type="ECO:0000256" key="1">
    <source>
        <dbReference type="SAM" id="MobiDB-lite"/>
    </source>
</evidence>
<accession>A0AAD6R6L4</accession>
<protein>
    <submittedName>
        <fullName evidence="2">Uncharacterized protein</fullName>
    </submittedName>
</protein>
<name>A0AAD6R6L4_9ROSI</name>
<gene>
    <name evidence="2" type="ORF">NC653_008513</name>
</gene>
<sequence length="64" mass="7055">MGFSQGHPSDDGLNEIQTLNSSIPAHPENFKLRDDLMSGSSIKAPRSFFSLTSFRSKGIDSKLR</sequence>
<proteinExistence type="predicted"/>
<keyword evidence="3" id="KW-1185">Reference proteome</keyword>
<comment type="caution">
    <text evidence="2">The sequence shown here is derived from an EMBL/GenBank/DDBJ whole genome shotgun (WGS) entry which is preliminary data.</text>
</comment>
<organism evidence="2 3">
    <name type="scientific">Populus alba x Populus x berolinensis</name>
    <dbReference type="NCBI Taxonomy" id="444605"/>
    <lineage>
        <taxon>Eukaryota</taxon>
        <taxon>Viridiplantae</taxon>
        <taxon>Streptophyta</taxon>
        <taxon>Embryophyta</taxon>
        <taxon>Tracheophyta</taxon>
        <taxon>Spermatophyta</taxon>
        <taxon>Magnoliopsida</taxon>
        <taxon>eudicotyledons</taxon>
        <taxon>Gunneridae</taxon>
        <taxon>Pentapetalae</taxon>
        <taxon>rosids</taxon>
        <taxon>fabids</taxon>
        <taxon>Malpighiales</taxon>
        <taxon>Salicaceae</taxon>
        <taxon>Saliceae</taxon>
        <taxon>Populus</taxon>
    </lineage>
</organism>
<dbReference type="Proteomes" id="UP001164929">
    <property type="component" value="Chromosome 3"/>
</dbReference>
<dbReference type="AlphaFoldDB" id="A0AAD6R6L4"/>
<reference evidence="2" key="1">
    <citation type="journal article" date="2023" name="Mol. Ecol. Resour.">
        <title>Chromosome-level genome assembly of a triploid poplar Populus alba 'Berolinensis'.</title>
        <authorList>
            <person name="Chen S."/>
            <person name="Yu Y."/>
            <person name="Wang X."/>
            <person name="Wang S."/>
            <person name="Zhang T."/>
            <person name="Zhou Y."/>
            <person name="He R."/>
            <person name="Meng N."/>
            <person name="Wang Y."/>
            <person name="Liu W."/>
            <person name="Liu Z."/>
            <person name="Liu J."/>
            <person name="Guo Q."/>
            <person name="Huang H."/>
            <person name="Sederoff R.R."/>
            <person name="Wang G."/>
            <person name="Qu G."/>
            <person name="Chen S."/>
        </authorList>
    </citation>
    <scope>NUCLEOTIDE SEQUENCE</scope>
    <source>
        <strain evidence="2">SC-2020</strain>
    </source>
</reference>
<dbReference type="EMBL" id="JAQIZT010000003">
    <property type="protein sequence ID" value="KAJ7003298.1"/>
    <property type="molecule type" value="Genomic_DNA"/>
</dbReference>
<feature type="region of interest" description="Disordered" evidence="1">
    <location>
        <begin position="1"/>
        <end position="26"/>
    </location>
</feature>
<evidence type="ECO:0000313" key="3">
    <source>
        <dbReference type="Proteomes" id="UP001164929"/>
    </source>
</evidence>